<dbReference type="EMBL" id="OOIL02001339">
    <property type="protein sequence ID" value="VFQ74472.1"/>
    <property type="molecule type" value="Genomic_DNA"/>
</dbReference>
<dbReference type="PROSITE" id="PS50181">
    <property type="entry name" value="FBOX"/>
    <property type="match status" value="1"/>
</dbReference>
<proteinExistence type="predicted"/>
<dbReference type="PANTHER" id="PTHR31672">
    <property type="entry name" value="BNACNNG10540D PROTEIN"/>
    <property type="match status" value="1"/>
</dbReference>
<dbReference type="AlphaFoldDB" id="A0A484LDE3"/>
<evidence type="ECO:0000313" key="3">
    <source>
        <dbReference type="Proteomes" id="UP000595140"/>
    </source>
</evidence>
<dbReference type="OrthoDB" id="1291746at2759"/>
<reference evidence="2 3" key="1">
    <citation type="submission" date="2018-04" db="EMBL/GenBank/DDBJ databases">
        <authorList>
            <person name="Vogel A."/>
        </authorList>
    </citation>
    <scope>NUCLEOTIDE SEQUENCE [LARGE SCALE GENOMIC DNA]</scope>
</reference>
<organism evidence="2 3">
    <name type="scientific">Cuscuta campestris</name>
    <dbReference type="NCBI Taxonomy" id="132261"/>
    <lineage>
        <taxon>Eukaryota</taxon>
        <taxon>Viridiplantae</taxon>
        <taxon>Streptophyta</taxon>
        <taxon>Embryophyta</taxon>
        <taxon>Tracheophyta</taxon>
        <taxon>Spermatophyta</taxon>
        <taxon>Magnoliopsida</taxon>
        <taxon>eudicotyledons</taxon>
        <taxon>Gunneridae</taxon>
        <taxon>Pentapetalae</taxon>
        <taxon>asterids</taxon>
        <taxon>lamiids</taxon>
        <taxon>Solanales</taxon>
        <taxon>Convolvulaceae</taxon>
        <taxon>Cuscuteae</taxon>
        <taxon>Cuscuta</taxon>
        <taxon>Cuscuta subgen. Grammica</taxon>
        <taxon>Cuscuta sect. Cleistogrammica</taxon>
    </lineage>
</organism>
<dbReference type="SUPFAM" id="SSF81383">
    <property type="entry name" value="F-box domain"/>
    <property type="match status" value="1"/>
</dbReference>
<protein>
    <recommendedName>
        <fullName evidence="1">F-box domain-containing protein</fullName>
    </recommendedName>
</protein>
<dbReference type="Proteomes" id="UP000595140">
    <property type="component" value="Unassembled WGS sequence"/>
</dbReference>
<dbReference type="PANTHER" id="PTHR31672:SF13">
    <property type="entry name" value="F-BOX PROTEIN CPR30-LIKE"/>
    <property type="match status" value="1"/>
</dbReference>
<evidence type="ECO:0000313" key="2">
    <source>
        <dbReference type="EMBL" id="VFQ74472.1"/>
    </source>
</evidence>
<feature type="domain" description="F-box" evidence="1">
    <location>
        <begin position="18"/>
        <end position="63"/>
    </location>
</feature>
<dbReference type="InterPro" id="IPR001810">
    <property type="entry name" value="F-box_dom"/>
</dbReference>
<dbReference type="Gene3D" id="1.20.1280.50">
    <property type="match status" value="1"/>
</dbReference>
<keyword evidence="3" id="KW-1185">Reference proteome</keyword>
<dbReference type="InterPro" id="IPR050796">
    <property type="entry name" value="SCF_F-box_component"/>
</dbReference>
<dbReference type="Pfam" id="PF08268">
    <property type="entry name" value="FBA_3"/>
    <property type="match status" value="1"/>
</dbReference>
<dbReference type="Pfam" id="PF12937">
    <property type="entry name" value="F-box-like"/>
    <property type="match status" value="1"/>
</dbReference>
<dbReference type="SMART" id="SM00256">
    <property type="entry name" value="FBOX"/>
    <property type="match status" value="1"/>
</dbReference>
<sequence length="399" mass="45821">MMVIQWVSHFSCFRPGRKNRHGPFPDNVLIDILSRLPADAILQCRKVCRHWRALTSSRAFVKVQNQRAPSVVVVQGQRLGLLARRDYFVYDALAKKLRKIPFKSKLGFVGRGKTFKNKTISLHGACGPLLHIKASGYYYLSTGLNDFAFNLITRQLVAVNTRNDDYVCGLFFNEARNEYNYLCLRWLPEKSARFYVYGLDSRKDVEIASSPFSFGSCSDRSPVVVNQVVYLVVDRMEQDVNHCMHAILVFDMDSGEFCNIPHPEFECPGTRLHHFGMYLFARDGHLCLCRSDTERGLLDIWTLEDYANWSWVPLGSTISLRIPKGPEEAARFAILSVRKDELLVYWDSSLFLVNSKDESVEEIEMPYKGRFRLSFFAYRSTLAAPHLVRDGGKSPLFRL</sequence>
<accession>A0A484LDE3</accession>
<dbReference type="InterPro" id="IPR036047">
    <property type="entry name" value="F-box-like_dom_sf"/>
</dbReference>
<evidence type="ECO:0000259" key="1">
    <source>
        <dbReference type="PROSITE" id="PS50181"/>
    </source>
</evidence>
<name>A0A484LDE3_9ASTE</name>
<gene>
    <name evidence="2" type="ORF">CCAM_LOCUS16248</name>
</gene>
<dbReference type="InterPro" id="IPR013187">
    <property type="entry name" value="F-box-assoc_dom_typ3"/>
</dbReference>